<protein>
    <submittedName>
        <fullName evidence="2">Uncharacterized protein</fullName>
    </submittedName>
</protein>
<evidence type="ECO:0000313" key="2">
    <source>
        <dbReference type="EMBL" id="RLN23285.1"/>
    </source>
</evidence>
<reference evidence="3" key="1">
    <citation type="journal article" date="2019" name="Nat. Commun.">
        <title>The genome of broomcorn millet.</title>
        <authorList>
            <person name="Zou C."/>
            <person name="Miki D."/>
            <person name="Li D."/>
            <person name="Tang Q."/>
            <person name="Xiao L."/>
            <person name="Rajput S."/>
            <person name="Deng P."/>
            <person name="Jia W."/>
            <person name="Huang R."/>
            <person name="Zhang M."/>
            <person name="Sun Y."/>
            <person name="Hu J."/>
            <person name="Fu X."/>
            <person name="Schnable P.S."/>
            <person name="Li F."/>
            <person name="Zhang H."/>
            <person name="Feng B."/>
            <person name="Zhu X."/>
            <person name="Liu R."/>
            <person name="Schnable J.C."/>
            <person name="Zhu J.-K."/>
            <person name="Zhang H."/>
        </authorList>
    </citation>
    <scope>NUCLEOTIDE SEQUENCE [LARGE SCALE GENOMIC DNA]</scope>
</reference>
<comment type="caution">
    <text evidence="2">The sequence shown here is derived from an EMBL/GenBank/DDBJ whole genome shotgun (WGS) entry which is preliminary data.</text>
</comment>
<evidence type="ECO:0000256" key="1">
    <source>
        <dbReference type="SAM" id="MobiDB-lite"/>
    </source>
</evidence>
<organism evidence="2 3">
    <name type="scientific">Panicum miliaceum</name>
    <name type="common">Proso millet</name>
    <name type="synonym">Broomcorn millet</name>
    <dbReference type="NCBI Taxonomy" id="4540"/>
    <lineage>
        <taxon>Eukaryota</taxon>
        <taxon>Viridiplantae</taxon>
        <taxon>Streptophyta</taxon>
        <taxon>Embryophyta</taxon>
        <taxon>Tracheophyta</taxon>
        <taxon>Spermatophyta</taxon>
        <taxon>Magnoliopsida</taxon>
        <taxon>Liliopsida</taxon>
        <taxon>Poales</taxon>
        <taxon>Poaceae</taxon>
        <taxon>PACMAD clade</taxon>
        <taxon>Panicoideae</taxon>
        <taxon>Panicodae</taxon>
        <taxon>Paniceae</taxon>
        <taxon>Panicinae</taxon>
        <taxon>Panicum</taxon>
        <taxon>Panicum sect. Panicum</taxon>
    </lineage>
</organism>
<accession>A0A3L6SM94</accession>
<sequence>MQLHPLRRCTSRRSARKQKQGVVHTAAVFSPSAGLPMARERRRRRSYSIVVADGVRDAAGGPDGLRNVPDGERVGDPHAGECALVNASSSSSVAGLCPVILGDVNRMLPKPVDPVQMMYLPISCGVVLPPQLLYICFAAGQQQTPAHVAAAHFWRWETKLTGGIHPAVRAAAGPSCRRGGERIGQGEEQHFAYPC</sequence>
<name>A0A3L6SM94_PANMI</name>
<dbReference type="EMBL" id="PQIB02000004">
    <property type="protein sequence ID" value="RLN23285.1"/>
    <property type="molecule type" value="Genomic_DNA"/>
</dbReference>
<feature type="compositionally biased region" description="Basic residues" evidence="1">
    <location>
        <begin position="1"/>
        <end position="19"/>
    </location>
</feature>
<feature type="region of interest" description="Disordered" evidence="1">
    <location>
        <begin position="1"/>
        <end position="20"/>
    </location>
</feature>
<dbReference type="STRING" id="4540.A0A3L6SM94"/>
<dbReference type="Proteomes" id="UP000275267">
    <property type="component" value="Unassembled WGS sequence"/>
</dbReference>
<proteinExistence type="predicted"/>
<gene>
    <name evidence="2" type="ORF">C2845_PM07G01600</name>
</gene>
<evidence type="ECO:0000313" key="3">
    <source>
        <dbReference type="Proteomes" id="UP000275267"/>
    </source>
</evidence>
<dbReference type="AlphaFoldDB" id="A0A3L6SM94"/>
<keyword evidence="3" id="KW-1185">Reference proteome</keyword>